<evidence type="ECO:0000256" key="1">
    <source>
        <dbReference type="SAM" id="MobiDB-lite"/>
    </source>
</evidence>
<reference evidence="3 4" key="1">
    <citation type="journal article" date="2016" name="Nat. Commun.">
        <title>Extremotolerant tardigrade genome and improved radiotolerance of human cultured cells by tardigrade-unique protein.</title>
        <authorList>
            <person name="Hashimoto T."/>
            <person name="Horikawa D.D."/>
            <person name="Saito Y."/>
            <person name="Kuwahara H."/>
            <person name="Kozuka-Hata H."/>
            <person name="Shin-I T."/>
            <person name="Minakuchi Y."/>
            <person name="Ohishi K."/>
            <person name="Motoyama A."/>
            <person name="Aizu T."/>
            <person name="Enomoto A."/>
            <person name="Kondo K."/>
            <person name="Tanaka S."/>
            <person name="Hara Y."/>
            <person name="Koshikawa S."/>
            <person name="Sagara H."/>
            <person name="Miura T."/>
            <person name="Yokobori S."/>
            <person name="Miyagawa K."/>
            <person name="Suzuki Y."/>
            <person name="Kubo T."/>
            <person name="Oyama M."/>
            <person name="Kohara Y."/>
            <person name="Fujiyama A."/>
            <person name="Arakawa K."/>
            <person name="Katayama T."/>
            <person name="Toyoda A."/>
            <person name="Kunieda T."/>
        </authorList>
    </citation>
    <scope>NUCLEOTIDE SEQUENCE [LARGE SCALE GENOMIC DNA]</scope>
    <source>
        <strain evidence="3 4">YOKOZUNA-1</strain>
    </source>
</reference>
<feature type="region of interest" description="Disordered" evidence="1">
    <location>
        <begin position="126"/>
        <end position="170"/>
    </location>
</feature>
<evidence type="ECO:0000256" key="2">
    <source>
        <dbReference type="SAM" id="SignalP"/>
    </source>
</evidence>
<gene>
    <name evidence="3" type="primary">RvY_06343-1</name>
    <name evidence="3" type="synonym">RvY_06343.1</name>
    <name evidence="3" type="ORF">RvY_06343</name>
</gene>
<dbReference type="AlphaFoldDB" id="A0A1D1V6Z2"/>
<dbReference type="EMBL" id="BDGG01000002">
    <property type="protein sequence ID" value="GAU94603.1"/>
    <property type="molecule type" value="Genomic_DNA"/>
</dbReference>
<protein>
    <submittedName>
        <fullName evidence="3">Uncharacterized protein</fullName>
    </submittedName>
</protein>
<name>A0A1D1V6Z2_RAMVA</name>
<evidence type="ECO:0000313" key="4">
    <source>
        <dbReference type="Proteomes" id="UP000186922"/>
    </source>
</evidence>
<feature type="compositionally biased region" description="Low complexity" evidence="1">
    <location>
        <begin position="141"/>
        <end position="170"/>
    </location>
</feature>
<organism evidence="3 4">
    <name type="scientific">Ramazzottius varieornatus</name>
    <name type="common">Water bear</name>
    <name type="synonym">Tardigrade</name>
    <dbReference type="NCBI Taxonomy" id="947166"/>
    <lineage>
        <taxon>Eukaryota</taxon>
        <taxon>Metazoa</taxon>
        <taxon>Ecdysozoa</taxon>
        <taxon>Tardigrada</taxon>
        <taxon>Eutardigrada</taxon>
        <taxon>Parachela</taxon>
        <taxon>Hypsibioidea</taxon>
        <taxon>Ramazzottiidae</taxon>
        <taxon>Ramazzottius</taxon>
    </lineage>
</organism>
<sequence>MHVLSVACFAAVMVLAAARNVRQERQMSGSGYADSSHGDSTMQMGGISTASVGPVTSTPMVGGQTSAYGSSSSSVSARTSTSTMASMGTSGYASSASSSVSAQTNTVPTVTMSMAPSGYGSTGAVTINPVTSAHQPGPSGGAHSTITTSTTSSSMASSAAPSGSSYYGRK</sequence>
<proteinExistence type="predicted"/>
<accession>A0A1D1V6Z2</accession>
<dbReference type="Proteomes" id="UP000186922">
    <property type="component" value="Unassembled WGS sequence"/>
</dbReference>
<keyword evidence="4" id="KW-1185">Reference proteome</keyword>
<feature type="signal peptide" evidence="2">
    <location>
        <begin position="1"/>
        <end position="18"/>
    </location>
</feature>
<keyword evidence="2" id="KW-0732">Signal</keyword>
<evidence type="ECO:0000313" key="3">
    <source>
        <dbReference type="EMBL" id="GAU94603.1"/>
    </source>
</evidence>
<comment type="caution">
    <text evidence="3">The sequence shown here is derived from an EMBL/GenBank/DDBJ whole genome shotgun (WGS) entry which is preliminary data.</text>
</comment>
<feature type="chain" id="PRO_5008898104" evidence="2">
    <location>
        <begin position="19"/>
        <end position="170"/>
    </location>
</feature>